<dbReference type="eggNOG" id="ENOG502QSXE">
    <property type="taxonomic scope" value="Eukaryota"/>
</dbReference>
<dbReference type="Proteomes" id="UP000008311">
    <property type="component" value="Unassembled WGS sequence"/>
</dbReference>
<dbReference type="GO" id="GO:0003677">
    <property type="term" value="F:DNA binding"/>
    <property type="evidence" value="ECO:0007669"/>
    <property type="project" value="InterPro"/>
</dbReference>
<keyword evidence="10" id="KW-1185">Reference proteome</keyword>
<dbReference type="InterPro" id="IPR006447">
    <property type="entry name" value="Myb_dom_plants"/>
</dbReference>
<protein>
    <submittedName>
        <fullName evidence="9">Transcription factor, putative</fullName>
    </submittedName>
</protein>
<dbReference type="Pfam" id="PF14379">
    <property type="entry name" value="Myb_CC_LHEQLE"/>
    <property type="match status" value="1"/>
</dbReference>
<evidence type="ECO:0000256" key="6">
    <source>
        <dbReference type="ARBA" id="ARBA00023242"/>
    </source>
</evidence>
<keyword evidence="5" id="KW-0804">Transcription</keyword>
<dbReference type="PROSITE" id="PS51294">
    <property type="entry name" value="HTH_MYB"/>
    <property type="match status" value="1"/>
</dbReference>
<keyword evidence="6" id="KW-0539">Nucleus</keyword>
<accession>B9RHS2</accession>
<dbReference type="PANTHER" id="PTHR31499:SF85">
    <property type="entry name" value="TRANSCRIPTION FACTOR MYB-RELATED FAMILY"/>
    <property type="match status" value="1"/>
</dbReference>
<dbReference type="Pfam" id="PF00249">
    <property type="entry name" value="Myb_DNA-binding"/>
    <property type="match status" value="1"/>
</dbReference>
<organism evidence="9 10">
    <name type="scientific">Ricinus communis</name>
    <name type="common">Castor bean</name>
    <dbReference type="NCBI Taxonomy" id="3988"/>
    <lineage>
        <taxon>Eukaryota</taxon>
        <taxon>Viridiplantae</taxon>
        <taxon>Streptophyta</taxon>
        <taxon>Embryophyta</taxon>
        <taxon>Tracheophyta</taxon>
        <taxon>Spermatophyta</taxon>
        <taxon>Magnoliopsida</taxon>
        <taxon>eudicotyledons</taxon>
        <taxon>Gunneridae</taxon>
        <taxon>Pentapetalae</taxon>
        <taxon>rosids</taxon>
        <taxon>fabids</taxon>
        <taxon>Malpighiales</taxon>
        <taxon>Euphorbiaceae</taxon>
        <taxon>Acalyphoideae</taxon>
        <taxon>Acalypheae</taxon>
        <taxon>Ricinus</taxon>
    </lineage>
</organism>
<comment type="similarity">
    <text evidence="2">Belongs to the MYB-CC family.</text>
</comment>
<feature type="region of interest" description="Disordered" evidence="7">
    <location>
        <begin position="450"/>
        <end position="536"/>
    </location>
</feature>
<evidence type="ECO:0000313" key="9">
    <source>
        <dbReference type="EMBL" id="EEF48694.1"/>
    </source>
</evidence>
<feature type="region of interest" description="Disordered" evidence="7">
    <location>
        <begin position="376"/>
        <end position="403"/>
    </location>
</feature>
<dbReference type="InterPro" id="IPR017930">
    <property type="entry name" value="Myb_dom"/>
</dbReference>
<dbReference type="EMBL" id="EQ973781">
    <property type="protein sequence ID" value="EEF48694.1"/>
    <property type="molecule type" value="Genomic_DNA"/>
</dbReference>
<dbReference type="InParanoid" id="B9RHS2"/>
<proteinExistence type="inferred from homology"/>
<feature type="compositionally biased region" description="Basic and acidic residues" evidence="7">
    <location>
        <begin position="519"/>
        <end position="529"/>
    </location>
</feature>
<evidence type="ECO:0000256" key="2">
    <source>
        <dbReference type="ARBA" id="ARBA00006783"/>
    </source>
</evidence>
<evidence type="ECO:0000256" key="4">
    <source>
        <dbReference type="ARBA" id="ARBA00023054"/>
    </source>
</evidence>
<feature type="region of interest" description="Disordered" evidence="7">
    <location>
        <begin position="295"/>
        <end position="315"/>
    </location>
</feature>
<feature type="compositionally biased region" description="Polar residues" evidence="7">
    <location>
        <begin position="452"/>
        <end position="469"/>
    </location>
</feature>
<dbReference type="InterPro" id="IPR001005">
    <property type="entry name" value="SANT/Myb"/>
</dbReference>
<evidence type="ECO:0000256" key="5">
    <source>
        <dbReference type="ARBA" id="ARBA00023163"/>
    </source>
</evidence>
<dbReference type="InterPro" id="IPR046955">
    <property type="entry name" value="PHR1-like"/>
</dbReference>
<dbReference type="FunCoup" id="B9RHS2">
    <property type="interactions" value="180"/>
</dbReference>
<dbReference type="GO" id="GO:0005634">
    <property type="term" value="C:nucleus"/>
    <property type="evidence" value="ECO:0007669"/>
    <property type="project" value="UniProtKB-SubCell"/>
</dbReference>
<dbReference type="FunFam" id="1.10.10.60:FF:000002">
    <property type="entry name" value="Myb family transcription factor"/>
    <property type="match status" value="1"/>
</dbReference>
<feature type="compositionally biased region" description="Basic and acidic residues" evidence="7">
    <location>
        <begin position="376"/>
        <end position="390"/>
    </location>
</feature>
<comment type="subcellular location">
    <subcellularLocation>
        <location evidence="1">Nucleus</location>
    </subcellularLocation>
</comment>
<evidence type="ECO:0000259" key="8">
    <source>
        <dbReference type="PROSITE" id="PS51294"/>
    </source>
</evidence>
<evidence type="ECO:0000256" key="7">
    <source>
        <dbReference type="SAM" id="MobiDB-lite"/>
    </source>
</evidence>
<evidence type="ECO:0000256" key="1">
    <source>
        <dbReference type="ARBA" id="ARBA00004123"/>
    </source>
</evidence>
<name>B9RHS2_RICCO</name>
<dbReference type="STRING" id="3988.B9RHS2"/>
<dbReference type="NCBIfam" id="TIGR01557">
    <property type="entry name" value="myb_SHAQKYF"/>
    <property type="match status" value="1"/>
</dbReference>
<dbReference type="SUPFAM" id="SSF46689">
    <property type="entry name" value="Homeodomain-like"/>
    <property type="match status" value="1"/>
</dbReference>
<dbReference type="AlphaFoldDB" id="B9RHS2"/>
<dbReference type="GO" id="GO:0003700">
    <property type="term" value="F:DNA-binding transcription factor activity"/>
    <property type="evidence" value="ECO:0007669"/>
    <property type="project" value="InterPro"/>
</dbReference>
<dbReference type="Gene3D" id="1.10.10.60">
    <property type="entry name" value="Homeodomain-like"/>
    <property type="match status" value="1"/>
</dbReference>
<dbReference type="InterPro" id="IPR009057">
    <property type="entry name" value="Homeodomain-like_sf"/>
</dbReference>
<feature type="domain" description="HTH myb-type" evidence="8">
    <location>
        <begin position="312"/>
        <end position="372"/>
    </location>
</feature>
<dbReference type="InterPro" id="IPR025756">
    <property type="entry name" value="Myb_CC_LHEQLE"/>
</dbReference>
<evidence type="ECO:0000313" key="10">
    <source>
        <dbReference type="Proteomes" id="UP000008311"/>
    </source>
</evidence>
<keyword evidence="4" id="KW-0175">Coiled coil</keyword>
<sequence>MAELLFNLGMVSCWKRLFAANLIQLFLRCYFFGFPVCIIFGSTSPVKLWKVLGLLASENESLSSKGITQPYFTTLSPVHDFFNSESEGQSCLTSEFSSSRPSPFMLTDSLSPNTMQSIVQPPKYFLKSGPDMPLSPASHIQHSKSTFQRSSVFCTSLYLSSSSSSETNRQLGNLPFLPHPSAHAHSLSAIDSTKSPLLFTDDISNPYDEEHSDCLMKDFVNFPGDASRSSFHGMTCASDNLVLADQLELQFLSDELDIAITDHGENPRVDEIYETPEASSNPAIGSTCNLNVASVKPSADAPSSHPSPGTAAVHKPRMRWTPELHESFVEAIIKLGGAEKATPKGVLKLMNVEGLTIYHVKSHLQKYRIAKYLPDKKEEKKASCSEEKKAASSSTESDNQKKGMTQITEALRMQMEVQKQLHEQLEVQRALQLRIEEHARYLQKILEEQQKAGGTSLSPKDLSSLTNPPEASVLPPSQEVVTLHPQSTESKTVSSSSKKKPTVDSEIEQPQRDKKIRVEKKPESAKEEAAVESPVQ</sequence>
<reference evidence="10" key="1">
    <citation type="journal article" date="2010" name="Nat. Biotechnol.">
        <title>Draft genome sequence of the oilseed species Ricinus communis.</title>
        <authorList>
            <person name="Chan A.P."/>
            <person name="Crabtree J."/>
            <person name="Zhao Q."/>
            <person name="Lorenzi H."/>
            <person name="Orvis J."/>
            <person name="Puiu D."/>
            <person name="Melake-Berhan A."/>
            <person name="Jones K.M."/>
            <person name="Redman J."/>
            <person name="Chen G."/>
            <person name="Cahoon E.B."/>
            <person name="Gedil M."/>
            <person name="Stanke M."/>
            <person name="Haas B.J."/>
            <person name="Wortman J.R."/>
            <person name="Fraser-Liggett C.M."/>
            <person name="Ravel J."/>
            <person name="Rabinowicz P.D."/>
        </authorList>
    </citation>
    <scope>NUCLEOTIDE SEQUENCE [LARGE SCALE GENOMIC DNA]</scope>
    <source>
        <strain evidence="10">cv. Hale</strain>
    </source>
</reference>
<feature type="compositionally biased region" description="Low complexity" evidence="7">
    <location>
        <begin position="487"/>
        <end position="496"/>
    </location>
</feature>
<dbReference type="PANTHER" id="PTHR31499">
    <property type="entry name" value="MYB FAMILY TRANSCRIPTION FACTOR PHL11"/>
    <property type="match status" value="1"/>
</dbReference>
<feature type="compositionally biased region" description="Low complexity" evidence="7">
    <location>
        <begin position="297"/>
        <end position="308"/>
    </location>
</feature>
<evidence type="ECO:0000256" key="3">
    <source>
        <dbReference type="ARBA" id="ARBA00023015"/>
    </source>
</evidence>
<gene>
    <name evidence="9" type="ORF">RCOM_1573260</name>
</gene>
<keyword evidence="3" id="KW-0805">Transcription regulation</keyword>